<organism evidence="2">
    <name type="scientific">Herbaspirillum huttiense subsp. nephrolepidis</name>
    <dbReference type="NCBI Taxonomy" id="3075126"/>
    <lineage>
        <taxon>Bacteria</taxon>
        <taxon>Pseudomonadati</taxon>
        <taxon>Pseudomonadota</taxon>
        <taxon>Betaproteobacteria</taxon>
        <taxon>Burkholderiales</taxon>
        <taxon>Oxalobacteraceae</taxon>
        <taxon>Herbaspirillum</taxon>
    </lineage>
</organism>
<gene>
    <name evidence="2" type="ORF">RJN63_11865</name>
</gene>
<accession>A0AAE4K4L2</accession>
<keyword evidence="1" id="KW-0732">Signal</keyword>
<dbReference type="AlphaFoldDB" id="A0AAE4K4L2"/>
<feature type="signal peptide" evidence="1">
    <location>
        <begin position="1"/>
        <end position="21"/>
    </location>
</feature>
<comment type="caution">
    <text evidence="2">The sequence shown here is derived from an EMBL/GenBank/DDBJ whole genome shotgun (WGS) entry which is preliminary data.</text>
</comment>
<proteinExistence type="predicted"/>
<dbReference type="PROSITE" id="PS51257">
    <property type="entry name" value="PROKAR_LIPOPROTEIN"/>
    <property type="match status" value="1"/>
</dbReference>
<dbReference type="EMBL" id="JAVRAA010000005">
    <property type="protein sequence ID" value="MDT0337529.1"/>
    <property type="molecule type" value="Genomic_DNA"/>
</dbReference>
<evidence type="ECO:0000256" key="1">
    <source>
        <dbReference type="SAM" id="SignalP"/>
    </source>
</evidence>
<dbReference type="SUPFAM" id="SSF103515">
    <property type="entry name" value="Autotransporter"/>
    <property type="match status" value="1"/>
</dbReference>
<protein>
    <submittedName>
        <fullName evidence="2">Uncharacterized protein</fullName>
    </submittedName>
</protein>
<name>A0AAE4K4L2_9BURK</name>
<dbReference type="RefSeq" id="WP_284076997.1">
    <property type="nucleotide sequence ID" value="NZ_JAVLSM010000007.1"/>
</dbReference>
<sequence length="268" mass="28600">MKIRNAVLFAAVAACSVAAHAANPFIRDVNNQVSVQAISTDVDYKEKDGSGTVLDTEKGGVPGFAISVSLMRDVIVRDAYFNFTYSRANGHTDYVGSYIGGGSYGSVKASSSATLTDYAVRFGKGFDLHPKVMLTPYVEFGHREWSRGVNEGENYTHNHYGLGALLQGTPVDRLVLTANALIGRTTSSNIDVAGPAGFSGALGNSTLYKVGLSADYAFTKNIHGVVGVDYAAFKYGRSANYSTPYGRFYEPSSDTSTTTVRAGLGWSF</sequence>
<dbReference type="InterPro" id="IPR036709">
    <property type="entry name" value="Autotransporte_beta_dom_sf"/>
</dbReference>
<reference evidence="2" key="1">
    <citation type="submission" date="2023-02" db="EMBL/GenBank/DDBJ databases">
        <title>Description of Herbaspirillum huttiense subsp. nephrolepsisexaltata and Herbaspirillum huttiense subsp. lycopersicon.</title>
        <authorList>
            <person name="Poudel M."/>
            <person name="Sharma A."/>
            <person name="Goss E."/>
            <person name="Tapia J.H."/>
            <person name="Harmon C.M."/>
            <person name="Jones J.B."/>
        </authorList>
    </citation>
    <scope>NUCLEOTIDE SEQUENCE</scope>
    <source>
        <strain evidence="2">NC40101</strain>
    </source>
</reference>
<feature type="chain" id="PRO_5042094155" evidence="1">
    <location>
        <begin position="22"/>
        <end position="268"/>
    </location>
</feature>
<evidence type="ECO:0000313" key="2">
    <source>
        <dbReference type="EMBL" id="MDT0337529.1"/>
    </source>
</evidence>